<organism evidence="1 2">
    <name type="scientific">Pisolithus microcarpus 441</name>
    <dbReference type="NCBI Taxonomy" id="765257"/>
    <lineage>
        <taxon>Eukaryota</taxon>
        <taxon>Fungi</taxon>
        <taxon>Dikarya</taxon>
        <taxon>Basidiomycota</taxon>
        <taxon>Agaricomycotina</taxon>
        <taxon>Agaricomycetes</taxon>
        <taxon>Agaricomycetidae</taxon>
        <taxon>Boletales</taxon>
        <taxon>Sclerodermatineae</taxon>
        <taxon>Pisolithaceae</taxon>
        <taxon>Pisolithus</taxon>
    </lineage>
</organism>
<gene>
    <name evidence="1" type="ORF">PISMIDRAFT_680703</name>
</gene>
<accession>A0A0C9YB60</accession>
<evidence type="ECO:0000313" key="2">
    <source>
        <dbReference type="Proteomes" id="UP000054018"/>
    </source>
</evidence>
<dbReference type="Proteomes" id="UP000054018">
    <property type="component" value="Unassembled WGS sequence"/>
</dbReference>
<reference evidence="2" key="2">
    <citation type="submission" date="2015-01" db="EMBL/GenBank/DDBJ databases">
        <title>Evolutionary Origins and Diversification of the Mycorrhizal Mutualists.</title>
        <authorList>
            <consortium name="DOE Joint Genome Institute"/>
            <consortium name="Mycorrhizal Genomics Consortium"/>
            <person name="Kohler A."/>
            <person name="Kuo A."/>
            <person name="Nagy L.G."/>
            <person name="Floudas D."/>
            <person name="Copeland A."/>
            <person name="Barry K.W."/>
            <person name="Cichocki N."/>
            <person name="Veneault-Fourrey C."/>
            <person name="LaButti K."/>
            <person name="Lindquist E.A."/>
            <person name="Lipzen A."/>
            <person name="Lundell T."/>
            <person name="Morin E."/>
            <person name="Murat C."/>
            <person name="Riley R."/>
            <person name="Ohm R."/>
            <person name="Sun H."/>
            <person name="Tunlid A."/>
            <person name="Henrissat B."/>
            <person name="Grigoriev I.V."/>
            <person name="Hibbett D.S."/>
            <person name="Martin F."/>
        </authorList>
    </citation>
    <scope>NUCLEOTIDE SEQUENCE [LARGE SCALE GENOMIC DNA]</scope>
    <source>
        <strain evidence="2">441</strain>
    </source>
</reference>
<dbReference type="HOGENOM" id="CLU_1611447_0_0_1"/>
<reference evidence="1 2" key="1">
    <citation type="submission" date="2014-04" db="EMBL/GenBank/DDBJ databases">
        <authorList>
            <consortium name="DOE Joint Genome Institute"/>
            <person name="Kuo A."/>
            <person name="Kohler A."/>
            <person name="Costa M.D."/>
            <person name="Nagy L.G."/>
            <person name="Floudas D."/>
            <person name="Copeland A."/>
            <person name="Barry K.W."/>
            <person name="Cichocki N."/>
            <person name="Veneault-Fourrey C."/>
            <person name="LaButti K."/>
            <person name="Lindquist E.A."/>
            <person name="Lipzen A."/>
            <person name="Lundell T."/>
            <person name="Morin E."/>
            <person name="Murat C."/>
            <person name="Sun H."/>
            <person name="Tunlid A."/>
            <person name="Henrissat B."/>
            <person name="Grigoriev I.V."/>
            <person name="Hibbett D.S."/>
            <person name="Martin F."/>
            <person name="Nordberg H.P."/>
            <person name="Cantor M.N."/>
            <person name="Hua S.X."/>
        </authorList>
    </citation>
    <scope>NUCLEOTIDE SEQUENCE [LARGE SCALE GENOMIC DNA]</scope>
    <source>
        <strain evidence="1 2">441</strain>
    </source>
</reference>
<sequence>MPRRNIHEQPSVSSSFEVATNANYNMNFARNKGRWCYVTDIIPFSYPRYGKLRSSVWRRIFVLPSQVILLVTKLTDSTEWILRRILSLPVISFVYHWSRCICEMGNEPLILRLSIDRRPWTLRIQSISQFTSSTTIRATGDFATSIVECWAWASHIWSPVSFLIG</sequence>
<name>A0A0C9YB60_9AGAM</name>
<evidence type="ECO:0000313" key="1">
    <source>
        <dbReference type="EMBL" id="KIK21960.1"/>
    </source>
</evidence>
<keyword evidence="2" id="KW-1185">Reference proteome</keyword>
<dbReference type="EMBL" id="KN833744">
    <property type="protein sequence ID" value="KIK21960.1"/>
    <property type="molecule type" value="Genomic_DNA"/>
</dbReference>
<dbReference type="AlphaFoldDB" id="A0A0C9YB60"/>
<protein>
    <submittedName>
        <fullName evidence="1">Unplaced genomic scaffold scaffold_60, whole genome shotgun sequence</fullName>
    </submittedName>
</protein>
<proteinExistence type="predicted"/>